<feature type="compositionally biased region" description="Low complexity" evidence="1">
    <location>
        <begin position="21"/>
        <end position="31"/>
    </location>
</feature>
<reference evidence="3 4" key="1">
    <citation type="submission" date="2017-01" db="EMBL/GenBank/DDBJ databases">
        <title>Draft genome sequence of Diplodia seriata F98.1, a fungal species involved in grapevine trunk diseases.</title>
        <authorList>
            <person name="Robert-Siegwald G."/>
            <person name="Vallet J."/>
            <person name="Abou-Mansour E."/>
            <person name="Xu J."/>
            <person name="Rey P."/>
            <person name="Bertsch C."/>
            <person name="Rego C."/>
            <person name="Larignon P."/>
            <person name="Fontaine F."/>
            <person name="Lebrun M.-H."/>
        </authorList>
    </citation>
    <scope>NUCLEOTIDE SEQUENCE [LARGE SCALE GENOMIC DNA]</scope>
    <source>
        <strain evidence="3 4">F98.1</strain>
    </source>
</reference>
<dbReference type="InterPro" id="IPR013149">
    <property type="entry name" value="ADH-like_C"/>
</dbReference>
<dbReference type="Pfam" id="PF00107">
    <property type="entry name" value="ADH_zinc_N"/>
    <property type="match status" value="1"/>
</dbReference>
<dbReference type="EMBL" id="MSZU01000081">
    <property type="protein sequence ID" value="OMP86085.1"/>
    <property type="molecule type" value="Genomic_DNA"/>
</dbReference>
<dbReference type="InterPro" id="IPR013154">
    <property type="entry name" value="ADH-like_N"/>
</dbReference>
<dbReference type="Proteomes" id="UP000190776">
    <property type="component" value="Unassembled WGS sequence"/>
</dbReference>
<dbReference type="CDD" id="cd08276">
    <property type="entry name" value="MDR7"/>
    <property type="match status" value="1"/>
</dbReference>
<dbReference type="Gene3D" id="3.40.50.720">
    <property type="entry name" value="NAD(P)-binding Rossmann-like Domain"/>
    <property type="match status" value="1"/>
</dbReference>
<dbReference type="SUPFAM" id="SSF50129">
    <property type="entry name" value="GroES-like"/>
    <property type="match status" value="1"/>
</dbReference>
<evidence type="ECO:0000313" key="3">
    <source>
        <dbReference type="EMBL" id="OMP86085.1"/>
    </source>
</evidence>
<protein>
    <submittedName>
        <fullName evidence="3">Zinc-type alcohol dehydrogenase-like protein</fullName>
    </submittedName>
</protein>
<dbReference type="SMART" id="SM00829">
    <property type="entry name" value="PKS_ER"/>
    <property type="match status" value="1"/>
</dbReference>
<feature type="region of interest" description="Disordered" evidence="1">
    <location>
        <begin position="1"/>
        <end position="31"/>
    </location>
</feature>
<name>A0A1S8BF55_9PEZI</name>
<comment type="caution">
    <text evidence="3">The sequence shown here is derived from an EMBL/GenBank/DDBJ whole genome shotgun (WGS) entry which is preliminary data.</text>
</comment>
<dbReference type="AlphaFoldDB" id="A0A1S8BF55"/>
<dbReference type="InterPro" id="IPR036291">
    <property type="entry name" value="NAD(P)-bd_dom_sf"/>
</dbReference>
<dbReference type="GO" id="GO:0016491">
    <property type="term" value="F:oxidoreductase activity"/>
    <property type="evidence" value="ECO:0007669"/>
    <property type="project" value="InterPro"/>
</dbReference>
<evidence type="ECO:0000313" key="4">
    <source>
        <dbReference type="Proteomes" id="UP000190776"/>
    </source>
</evidence>
<dbReference type="STRING" id="420778.A0A1S8BF55"/>
<gene>
    <name evidence="3" type="ORF">BK809_0002297</name>
</gene>
<dbReference type="SUPFAM" id="SSF51735">
    <property type="entry name" value="NAD(P)-binding Rossmann-fold domains"/>
    <property type="match status" value="1"/>
</dbReference>
<dbReference type="InterPro" id="IPR011032">
    <property type="entry name" value="GroES-like_sf"/>
</dbReference>
<dbReference type="OrthoDB" id="3509362at2759"/>
<dbReference type="Gene3D" id="3.90.180.10">
    <property type="entry name" value="Medium-chain alcohol dehydrogenases, catalytic domain"/>
    <property type="match status" value="1"/>
</dbReference>
<dbReference type="InterPro" id="IPR020843">
    <property type="entry name" value="ER"/>
</dbReference>
<proteinExistence type="predicted"/>
<evidence type="ECO:0000259" key="2">
    <source>
        <dbReference type="SMART" id="SM00829"/>
    </source>
</evidence>
<dbReference type="Pfam" id="PF08240">
    <property type="entry name" value="ADH_N"/>
    <property type="match status" value="1"/>
</dbReference>
<feature type="domain" description="Enoyl reductase (ER)" evidence="2">
    <location>
        <begin position="18"/>
        <end position="354"/>
    </location>
</feature>
<evidence type="ECO:0000256" key="1">
    <source>
        <dbReference type="SAM" id="MobiDB-lite"/>
    </source>
</evidence>
<dbReference type="InterPro" id="IPR052711">
    <property type="entry name" value="Zinc_ADH-like"/>
</dbReference>
<organism evidence="3 4">
    <name type="scientific">Diplodia seriata</name>
    <dbReference type="NCBI Taxonomy" id="420778"/>
    <lineage>
        <taxon>Eukaryota</taxon>
        <taxon>Fungi</taxon>
        <taxon>Dikarya</taxon>
        <taxon>Ascomycota</taxon>
        <taxon>Pezizomycotina</taxon>
        <taxon>Dothideomycetes</taxon>
        <taxon>Dothideomycetes incertae sedis</taxon>
        <taxon>Botryosphaeriales</taxon>
        <taxon>Botryosphaeriaceae</taxon>
        <taxon>Diplodia</taxon>
    </lineage>
</organism>
<accession>A0A1S8BF55</accession>
<feature type="compositionally biased region" description="Polar residues" evidence="1">
    <location>
        <begin position="1"/>
        <end position="11"/>
    </location>
</feature>
<sequence length="356" mass="38072">MASASPPSTSRAYRRTTGPYPLTLTPTTSPLPAASSLGPYDVLLRIRAVALNFRDVAMLHEGRYPVRVAAGGIPGSDCAGEVVRVGEKVEKFRTGDRVAPTFDLAHLTGEGKEREAGMCALGGDVDGVLREWGVWREEVLVALPGGLGGEEAATITCAGVTAWKALNSLRVQSDSVALLQGTGGVSMFALQLCVAAGIKPIITSSSDEKLEAIKKLSPAVEGINYKKHADVAAEVLRLTEGKGVDIVVNNTGMGSFPSDFASLRKRYGTISWVGFLEGIKGDWDPSHLFALMTKSAKIQGIAVGSRKDFEDVCKFLEDKKVQLTPIIDRVFTFDEAPQAFEYLYSGKHTGKVVIKL</sequence>
<dbReference type="PANTHER" id="PTHR45033:SF1">
    <property type="entry name" value="OXIDOREDUCTASE (EUROFUNG)"/>
    <property type="match status" value="1"/>
</dbReference>
<dbReference type="PANTHER" id="PTHR45033">
    <property type="match status" value="1"/>
</dbReference>